<sequence length="490" mass="53479">MSLLKLQNGSDVRGVALEGIEGEKVNLTPDIAKRICGAFAVWLSEKTGGKDLTIAVGRDSRLSGPDIAKGAIEGLALKGCKVYDCKMASTPAMFMTTKDDEINADGGIMITASHLPFNRNGLKFFTKEGGADSKDIKEILTIAETVEFAAVEKVAIEEFDFISKYAQNLVDMIIEKTGQKKPFENTKIIVDAGNGAGGFFASKVLEPLGADTNGSVFLEPDGNFPNHEPNPENKEAMEAIQNAVKKSKADLGIIFDTDVDRAAVVDGSGKSINRNPLVALMAAIVLEETPETTIVTDSITSKGLTEFIEDLGGKHHRFKRGYKNVINESIRLNNEGIDSQLAIETSGHCAFKENFFLDDGAYLITKVLIKFAKLKTQDKTLTDLISDLKEPVEADEFRTKIKVDDFKSYGQKVLDDFTAYVQGQAGWNIVTPNFEGVRVNCDEEEGWVLIRLSLHDPVMAINSESDKAGGCGEIKEKMMGFLQNYSELSF</sequence>
<gene>
    <name evidence="7" type="ORF">SAMN02746064_00462</name>
</gene>
<dbReference type="Gene3D" id="3.30.310.50">
    <property type="entry name" value="Alpha-D-phosphohexomutase, C-terminal domain"/>
    <property type="match status" value="1"/>
</dbReference>
<dbReference type="Proteomes" id="UP000184251">
    <property type="component" value="Unassembled WGS sequence"/>
</dbReference>
<evidence type="ECO:0000313" key="7">
    <source>
        <dbReference type="EMBL" id="SHE42583.1"/>
    </source>
</evidence>
<reference evidence="7 8" key="1">
    <citation type="submission" date="2016-11" db="EMBL/GenBank/DDBJ databases">
        <authorList>
            <person name="Jaros S."/>
            <person name="Januszkiewicz K."/>
            <person name="Wedrychowicz H."/>
        </authorList>
    </citation>
    <scope>NUCLEOTIDE SEQUENCE [LARGE SCALE GENOMIC DNA]</scope>
    <source>
        <strain evidence="7 8">DSM 14828</strain>
    </source>
</reference>
<dbReference type="STRING" id="1120975.SAMN02746064_00462"/>
<dbReference type="FunFam" id="3.40.120.10:FF:000010">
    <property type="entry name" value="phosphomannomutase/phosphoglucomutase isoform X1"/>
    <property type="match status" value="1"/>
</dbReference>
<dbReference type="GO" id="GO:0005975">
    <property type="term" value="P:carbohydrate metabolic process"/>
    <property type="evidence" value="ECO:0007669"/>
    <property type="project" value="InterPro"/>
</dbReference>
<dbReference type="InterPro" id="IPR050060">
    <property type="entry name" value="Phosphoglucosamine_mutase"/>
</dbReference>
<dbReference type="CDD" id="cd03089">
    <property type="entry name" value="PMM_PGM"/>
    <property type="match status" value="1"/>
</dbReference>
<dbReference type="EMBL" id="FQTU01000002">
    <property type="protein sequence ID" value="SHE42583.1"/>
    <property type="molecule type" value="Genomic_DNA"/>
</dbReference>
<dbReference type="PANTHER" id="PTHR42946:SF1">
    <property type="entry name" value="PHOSPHOGLUCOMUTASE (ALPHA-D-GLUCOSE-1,6-BISPHOSPHATE-DEPENDENT)"/>
    <property type="match status" value="1"/>
</dbReference>
<evidence type="ECO:0000313" key="8">
    <source>
        <dbReference type="Proteomes" id="UP000184251"/>
    </source>
</evidence>
<dbReference type="Pfam" id="PF02880">
    <property type="entry name" value="PGM_PMM_III"/>
    <property type="match status" value="1"/>
</dbReference>
<dbReference type="InterPro" id="IPR005846">
    <property type="entry name" value="A-D-PHexomutase_a/b/a-III"/>
</dbReference>
<dbReference type="GO" id="GO:0004615">
    <property type="term" value="F:phosphomannomutase activity"/>
    <property type="evidence" value="ECO:0007669"/>
    <property type="project" value="TreeGrafter"/>
</dbReference>
<keyword evidence="8" id="KW-1185">Reference proteome</keyword>
<comment type="cofactor">
    <cofactor evidence="1">
        <name>Mg(2+)</name>
        <dbReference type="ChEBI" id="CHEBI:18420"/>
    </cofactor>
</comment>
<dbReference type="PRINTS" id="PR00509">
    <property type="entry name" value="PGMPMM"/>
</dbReference>
<dbReference type="InterPro" id="IPR005845">
    <property type="entry name" value="A-D-PHexomutase_a/b/a-II"/>
</dbReference>
<evidence type="ECO:0000259" key="4">
    <source>
        <dbReference type="Pfam" id="PF02878"/>
    </source>
</evidence>
<dbReference type="InterPro" id="IPR005844">
    <property type="entry name" value="A-D-PHexomutase_a/b/a-I"/>
</dbReference>
<accession>A0A1M4TDQ8</accession>
<dbReference type="RefSeq" id="WP_073269461.1">
    <property type="nucleotide sequence ID" value="NZ_FQTU01000002.1"/>
</dbReference>
<organism evidence="7 8">
    <name type="scientific">Alkalibacter saccharofermentans DSM 14828</name>
    <dbReference type="NCBI Taxonomy" id="1120975"/>
    <lineage>
        <taxon>Bacteria</taxon>
        <taxon>Bacillati</taxon>
        <taxon>Bacillota</taxon>
        <taxon>Clostridia</taxon>
        <taxon>Eubacteriales</taxon>
        <taxon>Eubacteriaceae</taxon>
        <taxon>Alkalibacter</taxon>
    </lineage>
</organism>
<keyword evidence="3" id="KW-0597">Phosphoprotein</keyword>
<feature type="domain" description="Alpha-D-phosphohexomutase alpha/beta/alpha" evidence="4">
    <location>
        <begin position="9"/>
        <end position="148"/>
    </location>
</feature>
<evidence type="ECO:0000259" key="5">
    <source>
        <dbReference type="Pfam" id="PF02879"/>
    </source>
</evidence>
<dbReference type="Gene3D" id="3.40.120.10">
    <property type="entry name" value="Alpha-D-Glucose-1,6-Bisphosphate, subunit A, domain 3"/>
    <property type="match status" value="3"/>
</dbReference>
<proteinExistence type="inferred from homology"/>
<evidence type="ECO:0000259" key="6">
    <source>
        <dbReference type="Pfam" id="PF02880"/>
    </source>
</evidence>
<dbReference type="InterPro" id="IPR016055">
    <property type="entry name" value="A-D-PHexomutase_a/b/a-I/II/III"/>
</dbReference>
<evidence type="ECO:0000256" key="1">
    <source>
        <dbReference type="ARBA" id="ARBA00001946"/>
    </source>
</evidence>
<protein>
    <submittedName>
        <fullName evidence="7">Phosphomannomutase</fullName>
    </submittedName>
</protein>
<name>A0A1M4TDQ8_9FIRM</name>
<feature type="domain" description="Alpha-D-phosphohexomutase alpha/beta/alpha" evidence="6">
    <location>
        <begin position="275"/>
        <end position="388"/>
    </location>
</feature>
<evidence type="ECO:0000256" key="2">
    <source>
        <dbReference type="ARBA" id="ARBA00010231"/>
    </source>
</evidence>
<dbReference type="OrthoDB" id="9806956at2"/>
<dbReference type="Pfam" id="PF02878">
    <property type="entry name" value="PGM_PMM_I"/>
    <property type="match status" value="1"/>
</dbReference>
<dbReference type="InterPro" id="IPR005841">
    <property type="entry name" value="Alpha-D-phosphohexomutase_SF"/>
</dbReference>
<feature type="domain" description="Alpha-D-phosphohexomutase alpha/beta/alpha" evidence="5">
    <location>
        <begin position="165"/>
        <end position="269"/>
    </location>
</feature>
<evidence type="ECO:0000256" key="3">
    <source>
        <dbReference type="ARBA" id="ARBA00022553"/>
    </source>
</evidence>
<dbReference type="PANTHER" id="PTHR42946">
    <property type="entry name" value="PHOSPHOHEXOSE MUTASE"/>
    <property type="match status" value="1"/>
</dbReference>
<comment type="similarity">
    <text evidence="2">Belongs to the phosphohexose mutase family.</text>
</comment>
<dbReference type="Pfam" id="PF02879">
    <property type="entry name" value="PGM_PMM_II"/>
    <property type="match status" value="1"/>
</dbReference>
<dbReference type="SUPFAM" id="SSF53738">
    <property type="entry name" value="Phosphoglucomutase, first 3 domains"/>
    <property type="match status" value="3"/>
</dbReference>
<dbReference type="AlphaFoldDB" id="A0A1M4TDQ8"/>